<dbReference type="InterPro" id="IPR007387">
    <property type="entry name" value="TRAP_DctQ"/>
</dbReference>
<evidence type="ECO:0000256" key="5">
    <source>
        <dbReference type="ARBA" id="ARBA00022692"/>
    </source>
</evidence>
<evidence type="ECO:0000256" key="8">
    <source>
        <dbReference type="ARBA" id="ARBA00038436"/>
    </source>
</evidence>
<dbReference type="PANTHER" id="PTHR35011:SF4">
    <property type="entry name" value="SLL1102 PROTEIN"/>
    <property type="match status" value="1"/>
</dbReference>
<dbReference type="RefSeq" id="WP_165613628.1">
    <property type="nucleotide sequence ID" value="NZ_FOOX01000018.1"/>
</dbReference>
<evidence type="ECO:0000256" key="1">
    <source>
        <dbReference type="ARBA" id="ARBA00004429"/>
    </source>
</evidence>
<keyword evidence="6 9" id="KW-1133">Transmembrane helix</keyword>
<feature type="transmembrane region" description="Helical" evidence="9">
    <location>
        <begin position="14"/>
        <end position="32"/>
    </location>
</feature>
<dbReference type="PANTHER" id="PTHR35011">
    <property type="entry name" value="2,3-DIKETO-L-GULONATE TRAP TRANSPORTER SMALL PERMEASE PROTEIN YIAM"/>
    <property type="match status" value="1"/>
</dbReference>
<gene>
    <name evidence="11" type="ORF">SAMN05660649_04102</name>
</gene>
<dbReference type="Proteomes" id="UP000199337">
    <property type="component" value="Unassembled WGS sequence"/>
</dbReference>
<dbReference type="EMBL" id="FOOX01000018">
    <property type="protein sequence ID" value="SFH15786.1"/>
    <property type="molecule type" value="Genomic_DNA"/>
</dbReference>
<proteinExistence type="inferred from homology"/>
<protein>
    <submittedName>
        <fullName evidence="11">TRAP-type mannitol/chloroaromatic compound transport system, small permease component</fullName>
    </submittedName>
</protein>
<evidence type="ECO:0000256" key="3">
    <source>
        <dbReference type="ARBA" id="ARBA00022475"/>
    </source>
</evidence>
<feature type="transmembrane region" description="Helical" evidence="9">
    <location>
        <begin position="129"/>
        <end position="151"/>
    </location>
</feature>
<reference evidence="12" key="1">
    <citation type="submission" date="2016-10" db="EMBL/GenBank/DDBJ databases">
        <authorList>
            <person name="Varghese N."/>
            <person name="Submissions S."/>
        </authorList>
    </citation>
    <scope>NUCLEOTIDE SEQUENCE [LARGE SCALE GENOMIC DNA]</scope>
    <source>
        <strain evidence="12">DSM 17038</strain>
    </source>
</reference>
<feature type="transmembrane region" description="Helical" evidence="9">
    <location>
        <begin position="89"/>
        <end position="109"/>
    </location>
</feature>
<accession>A0A1I2XST5</accession>
<name>A0A1I2XST5_9FIRM</name>
<keyword evidence="5 9" id="KW-0812">Transmembrane</keyword>
<keyword evidence="4" id="KW-0997">Cell inner membrane</keyword>
<keyword evidence="3" id="KW-1003">Cell membrane</keyword>
<organism evidence="11 12">
    <name type="scientific">Desulfotruncus arcticus DSM 17038</name>
    <dbReference type="NCBI Taxonomy" id="1121424"/>
    <lineage>
        <taxon>Bacteria</taxon>
        <taxon>Bacillati</taxon>
        <taxon>Bacillota</taxon>
        <taxon>Clostridia</taxon>
        <taxon>Eubacteriales</taxon>
        <taxon>Desulfallaceae</taxon>
        <taxon>Desulfotruncus</taxon>
    </lineage>
</organism>
<feature type="domain" description="Tripartite ATP-independent periplasmic transporters DctQ component" evidence="10">
    <location>
        <begin position="28"/>
        <end position="158"/>
    </location>
</feature>
<keyword evidence="2" id="KW-0813">Transport</keyword>
<evidence type="ECO:0000259" key="10">
    <source>
        <dbReference type="Pfam" id="PF04290"/>
    </source>
</evidence>
<sequence>MNLYKNTVKKLNELIMWICGILILFMGFLITADVILRSTMKYSIQWAFAMDGYICATVALLAGGYGLLARQHVKVDIFYAKFTPRLKGIIDILTSSLLFLLCGVFVWIGFNTCLESLAAGYTTQGVINIPLFIPQLLIPLGGLFLGLQAIVDLINNIKLALGNTVDEED</sequence>
<dbReference type="GO" id="GO:0005886">
    <property type="term" value="C:plasma membrane"/>
    <property type="evidence" value="ECO:0007669"/>
    <property type="project" value="UniProtKB-SubCell"/>
</dbReference>
<evidence type="ECO:0000256" key="6">
    <source>
        <dbReference type="ARBA" id="ARBA00022989"/>
    </source>
</evidence>
<evidence type="ECO:0000256" key="2">
    <source>
        <dbReference type="ARBA" id="ARBA00022448"/>
    </source>
</evidence>
<dbReference type="AlphaFoldDB" id="A0A1I2XST5"/>
<evidence type="ECO:0000256" key="4">
    <source>
        <dbReference type="ARBA" id="ARBA00022519"/>
    </source>
</evidence>
<dbReference type="Pfam" id="PF04290">
    <property type="entry name" value="DctQ"/>
    <property type="match status" value="1"/>
</dbReference>
<keyword evidence="12" id="KW-1185">Reference proteome</keyword>
<feature type="transmembrane region" description="Helical" evidence="9">
    <location>
        <begin position="44"/>
        <end position="68"/>
    </location>
</feature>
<evidence type="ECO:0000313" key="12">
    <source>
        <dbReference type="Proteomes" id="UP000199337"/>
    </source>
</evidence>
<comment type="similarity">
    <text evidence="8">Belongs to the TRAP transporter small permease family.</text>
</comment>
<comment type="subcellular location">
    <subcellularLocation>
        <location evidence="1">Cell inner membrane</location>
        <topology evidence="1">Multi-pass membrane protein</topology>
    </subcellularLocation>
</comment>
<evidence type="ECO:0000256" key="7">
    <source>
        <dbReference type="ARBA" id="ARBA00023136"/>
    </source>
</evidence>
<evidence type="ECO:0000256" key="9">
    <source>
        <dbReference type="SAM" id="Phobius"/>
    </source>
</evidence>
<keyword evidence="7 9" id="KW-0472">Membrane</keyword>
<evidence type="ECO:0000313" key="11">
    <source>
        <dbReference type="EMBL" id="SFH15786.1"/>
    </source>
</evidence>
<dbReference type="InterPro" id="IPR055348">
    <property type="entry name" value="DctQ"/>
</dbReference>
<dbReference type="STRING" id="341036.SAMN05660649_04102"/>